<comment type="caution">
    <text evidence="1">The sequence shown here is derived from an EMBL/GenBank/DDBJ whole genome shotgun (WGS) entry which is preliminary data.</text>
</comment>
<evidence type="ECO:0000313" key="2">
    <source>
        <dbReference type="Proteomes" id="UP000664534"/>
    </source>
</evidence>
<name>A0A8H3J901_9LECA</name>
<dbReference type="AlphaFoldDB" id="A0A8H3J901"/>
<dbReference type="EMBL" id="CAJPDT010000320">
    <property type="protein sequence ID" value="CAF9942911.1"/>
    <property type="molecule type" value="Genomic_DNA"/>
</dbReference>
<accession>A0A8H3J901</accession>
<sequence>MLQCDSSGTVGRERTGSSGAECGEKRVFREAHYGTLNFIMKIQKHIAGASGDLVDYTAAIVCNQLDGRELLMLRTFIKNYGLRWQRQFVNFKNPASILGYAQGDKKKQAVDFASQTGVYALYDGPELVYIGRAVNGERPLGSRLARHHVDPIKADRWTNFSWFGFRIVNKTLKLQPEALPKRLVSGEDVAELFEGLMIEFIAPRLNNRGGDLSRVAKFDQIKPEGSPAFLD</sequence>
<evidence type="ECO:0000313" key="1">
    <source>
        <dbReference type="EMBL" id="CAF9942911.1"/>
    </source>
</evidence>
<keyword evidence="2" id="KW-1185">Reference proteome</keyword>
<organism evidence="1 2">
    <name type="scientific">Imshaugia aleurites</name>
    <dbReference type="NCBI Taxonomy" id="172621"/>
    <lineage>
        <taxon>Eukaryota</taxon>
        <taxon>Fungi</taxon>
        <taxon>Dikarya</taxon>
        <taxon>Ascomycota</taxon>
        <taxon>Pezizomycotina</taxon>
        <taxon>Lecanoromycetes</taxon>
        <taxon>OSLEUM clade</taxon>
        <taxon>Lecanoromycetidae</taxon>
        <taxon>Lecanorales</taxon>
        <taxon>Lecanorineae</taxon>
        <taxon>Parmeliaceae</taxon>
        <taxon>Imshaugia</taxon>
    </lineage>
</organism>
<gene>
    <name evidence="1" type="ORF">IMSHALPRED_005867</name>
</gene>
<dbReference type="CDD" id="cd00719">
    <property type="entry name" value="GIY-YIG_SF"/>
    <property type="match status" value="1"/>
</dbReference>
<protein>
    <recommendedName>
        <fullName evidence="3">GIY-YIG nuclease family protein</fullName>
    </recommendedName>
</protein>
<dbReference type="Proteomes" id="UP000664534">
    <property type="component" value="Unassembled WGS sequence"/>
</dbReference>
<reference evidence="1" key="1">
    <citation type="submission" date="2021-03" db="EMBL/GenBank/DDBJ databases">
        <authorList>
            <person name="Tagirdzhanova G."/>
        </authorList>
    </citation>
    <scope>NUCLEOTIDE SEQUENCE</scope>
</reference>
<evidence type="ECO:0008006" key="3">
    <source>
        <dbReference type="Google" id="ProtNLM"/>
    </source>
</evidence>
<proteinExistence type="predicted"/>